<gene>
    <name evidence="1" type="ORF">CTOB1V02_LOCUS2990</name>
</gene>
<dbReference type="AlphaFoldDB" id="A0A7R8ZKN7"/>
<sequence>MQRSLSEQNAVRRRKRNRSTSASQPFLLATTGEASEDEESFDLRENPEVVRPIVLEATASKHLSERLAPSALGQRVSEIRAYDDSAAPVQIHDSKTAYDSEPLVSVPQEQIPLQQPPHAPQDIKAAFEKQAIVEW</sequence>
<protein>
    <submittedName>
        <fullName evidence="1">Uncharacterized protein</fullName>
    </submittedName>
</protein>
<accession>A0A7R8ZKN7</accession>
<reference evidence="1" key="1">
    <citation type="submission" date="2020-11" db="EMBL/GenBank/DDBJ databases">
        <authorList>
            <person name="Tran Van P."/>
        </authorList>
    </citation>
    <scope>NUCLEOTIDE SEQUENCE</scope>
</reference>
<proteinExistence type="predicted"/>
<organism evidence="1">
    <name type="scientific">Cyprideis torosa</name>
    <dbReference type="NCBI Taxonomy" id="163714"/>
    <lineage>
        <taxon>Eukaryota</taxon>
        <taxon>Metazoa</taxon>
        <taxon>Ecdysozoa</taxon>
        <taxon>Arthropoda</taxon>
        <taxon>Crustacea</taxon>
        <taxon>Oligostraca</taxon>
        <taxon>Ostracoda</taxon>
        <taxon>Podocopa</taxon>
        <taxon>Podocopida</taxon>
        <taxon>Cytherocopina</taxon>
        <taxon>Cytheroidea</taxon>
        <taxon>Cytherideidae</taxon>
        <taxon>Cyprideis</taxon>
    </lineage>
</organism>
<dbReference type="EMBL" id="OB660488">
    <property type="protein sequence ID" value="CAD7225042.1"/>
    <property type="molecule type" value="Genomic_DNA"/>
</dbReference>
<evidence type="ECO:0000313" key="1">
    <source>
        <dbReference type="EMBL" id="CAD7225042.1"/>
    </source>
</evidence>
<name>A0A7R8ZKN7_9CRUS</name>